<keyword evidence="2" id="KW-0732">Signal</keyword>
<organism evidence="5 6">
    <name type="scientific">Holothuria leucospilota</name>
    <name type="common">Black long sea cucumber</name>
    <name type="synonym">Mertensiothuria leucospilota</name>
    <dbReference type="NCBI Taxonomy" id="206669"/>
    <lineage>
        <taxon>Eukaryota</taxon>
        <taxon>Metazoa</taxon>
        <taxon>Echinodermata</taxon>
        <taxon>Eleutherozoa</taxon>
        <taxon>Echinozoa</taxon>
        <taxon>Holothuroidea</taxon>
        <taxon>Aspidochirotacea</taxon>
        <taxon>Aspidochirotida</taxon>
        <taxon>Holothuriidae</taxon>
        <taxon>Holothuria</taxon>
    </lineage>
</organism>
<dbReference type="AlphaFoldDB" id="A0A9Q1CIY0"/>
<dbReference type="SMART" id="SM00327">
    <property type="entry name" value="VWA"/>
    <property type="match status" value="1"/>
</dbReference>
<name>A0A9Q1CIY0_HOLLE</name>
<feature type="domain" description="VWFA" evidence="3">
    <location>
        <begin position="296"/>
        <end position="476"/>
    </location>
</feature>
<feature type="signal peptide" evidence="2">
    <location>
        <begin position="1"/>
        <end position="19"/>
    </location>
</feature>
<dbReference type="Pfam" id="PF13768">
    <property type="entry name" value="VWA_3"/>
    <property type="match status" value="1"/>
</dbReference>
<sequence length="682" mass="76276">MAFPHLVLGLILLSVLCLASSFPLAWHITCFTKETDSPHVHQLFRKDVSKTPPIIASIFVDSTINTRFVSTTIKKEIVNSAKVSQDVTFRFQLPPDAFISDFMMIIDGIRYQAEVKPKEEAQKAFDEAREKGQNAGQVKQSDSVDSTTDEFEININVSPNTASVFHLQFQELLHRDKGVLQHMIYLSPGQVVENLEANIYIKEPQGFSSIDVTWEQEDGQTPAKQLEQDRPSDEVVHVNFAPSMEEQEMASDLGLNGHFNVVYDVIHDDGPGDIQIHNGYFVHHISPEGIPITRKNVIFVIDVSGSMSGNKLTQTKSALNTIIGEVRDFDMFSIIIFSDTIETWETSLVSATKAKKEKALKYIRSLNADGGTDLHGGLVKAVDMFETYGLESPSAFSMIIMLTDGVPTEGKTNRDEIVNDITEKIQNRIALFCLGFGSNVDDLLLERLAFNNQGVYKQISVNGDPSNELTGFYDEVASPLLFNIDIQYTSAAVDPATLTQSSFISYFQGKELVVSGKLNPSFTGNELLATVMANSLNDRVNWQLSKEVKDDVPVNETSPYVVADFAERLWAYLTIKDLLLQSRITMLESKREEFREKALNMSLHYRFVTPLTSLVIIQADNDSVLPFSGQRNDDGLAEFEDYIFKGGSNADCVKSSNQITCFCLTLAWVVLRLMYMHKNLLN</sequence>
<dbReference type="SUPFAM" id="SSF53300">
    <property type="entry name" value="vWA-like"/>
    <property type="match status" value="1"/>
</dbReference>
<dbReference type="Pfam" id="PF08487">
    <property type="entry name" value="VIT"/>
    <property type="match status" value="1"/>
</dbReference>
<keyword evidence="6" id="KW-1185">Reference proteome</keyword>
<dbReference type="OrthoDB" id="299997at2759"/>
<proteinExistence type="predicted"/>
<evidence type="ECO:0000256" key="1">
    <source>
        <dbReference type="SAM" id="MobiDB-lite"/>
    </source>
</evidence>
<dbReference type="Gene3D" id="3.40.50.410">
    <property type="entry name" value="von Willebrand factor, type A domain"/>
    <property type="match status" value="1"/>
</dbReference>
<evidence type="ECO:0000256" key="2">
    <source>
        <dbReference type="SAM" id="SignalP"/>
    </source>
</evidence>
<protein>
    <submittedName>
        <fullName evidence="5">Inter-alpha-trypsin inhibitor heavy chain H4</fullName>
    </submittedName>
</protein>
<feature type="chain" id="PRO_5040483134" evidence="2">
    <location>
        <begin position="20"/>
        <end position="682"/>
    </location>
</feature>
<feature type="region of interest" description="Disordered" evidence="1">
    <location>
        <begin position="126"/>
        <end position="145"/>
    </location>
</feature>
<feature type="compositionally biased region" description="Polar residues" evidence="1">
    <location>
        <begin position="134"/>
        <end position="145"/>
    </location>
</feature>
<evidence type="ECO:0000313" key="6">
    <source>
        <dbReference type="Proteomes" id="UP001152320"/>
    </source>
</evidence>
<dbReference type="EMBL" id="JAIZAY010000002">
    <property type="protein sequence ID" value="KAJ8046207.1"/>
    <property type="molecule type" value="Genomic_DNA"/>
</dbReference>
<dbReference type="PROSITE" id="PS50234">
    <property type="entry name" value="VWFA"/>
    <property type="match status" value="1"/>
</dbReference>
<evidence type="ECO:0000313" key="5">
    <source>
        <dbReference type="EMBL" id="KAJ8046207.1"/>
    </source>
</evidence>
<dbReference type="InterPro" id="IPR002035">
    <property type="entry name" value="VWF_A"/>
</dbReference>
<dbReference type="InterPro" id="IPR050934">
    <property type="entry name" value="ITIH"/>
</dbReference>
<dbReference type="PANTHER" id="PTHR10338:SF108">
    <property type="entry name" value="INTER-ALPHA-TRYPSIN INHIBITOR HEAVY CHAIN H4-LIKE PROTEIN"/>
    <property type="match status" value="1"/>
</dbReference>
<dbReference type="InterPro" id="IPR013694">
    <property type="entry name" value="VIT"/>
</dbReference>
<accession>A0A9Q1CIY0</accession>
<reference evidence="5" key="1">
    <citation type="submission" date="2021-10" db="EMBL/GenBank/DDBJ databases">
        <title>Tropical sea cucumber genome reveals ecological adaptation and Cuvierian tubules defense mechanism.</title>
        <authorList>
            <person name="Chen T."/>
        </authorList>
    </citation>
    <scope>NUCLEOTIDE SEQUENCE</scope>
    <source>
        <strain evidence="5">Nanhai2018</strain>
        <tissue evidence="5">Muscle</tissue>
    </source>
</reference>
<dbReference type="SMART" id="SM00609">
    <property type="entry name" value="VIT"/>
    <property type="match status" value="1"/>
</dbReference>
<evidence type="ECO:0000259" key="3">
    <source>
        <dbReference type="PROSITE" id="PS50234"/>
    </source>
</evidence>
<dbReference type="InterPro" id="IPR036465">
    <property type="entry name" value="vWFA_dom_sf"/>
</dbReference>
<comment type="caution">
    <text evidence="5">The sequence shown here is derived from an EMBL/GenBank/DDBJ whole genome shotgun (WGS) entry which is preliminary data.</text>
</comment>
<evidence type="ECO:0000259" key="4">
    <source>
        <dbReference type="PROSITE" id="PS51468"/>
    </source>
</evidence>
<gene>
    <name evidence="5" type="ORF">HOLleu_04816</name>
</gene>
<dbReference type="PANTHER" id="PTHR10338">
    <property type="entry name" value="INTER-ALPHA-TRYPSIN INHIBITOR HEAVY CHAIN FAMILY MEMBER"/>
    <property type="match status" value="1"/>
</dbReference>
<feature type="domain" description="VIT" evidence="4">
    <location>
        <begin position="39"/>
        <end position="171"/>
    </location>
</feature>
<dbReference type="Proteomes" id="UP001152320">
    <property type="component" value="Chromosome 2"/>
</dbReference>
<dbReference type="PROSITE" id="PS51468">
    <property type="entry name" value="VIT"/>
    <property type="match status" value="1"/>
</dbReference>